<dbReference type="Proteomes" id="UP001165186">
    <property type="component" value="Unassembled WGS sequence"/>
</dbReference>
<comment type="caution">
    <text evidence="1">The sequence shown here is derived from an EMBL/GenBank/DDBJ whole genome shotgun (WGS) entry which is preliminary data.</text>
</comment>
<proteinExistence type="predicted"/>
<sequence length="624" mass="66599">MLSLHFLAALSLIFSSTTTAINLTVSTSGGNASSPVLYGTFFEEINYAGDGGVYAQLLRNNGLQGSSPDLTAYAAVGGSTLSVDTTNPFTNELPRSIEVTASTESVGLVGLENEGYWGIPVPAQTFNTSFYLKGAYTGDVVLRLTGASSGTVFAEQNVTVSSTDSEFSGYTALLTSNAAPDGDNVWQLLFDGSKIAGSSVNVALVQLFPPTFKNRYNGLREDIAEALNALGGSFLRYPGGSNLQGSSVETRWKWNETIGPLEHRPGRNGLNKIDTDGLGLVEFMLWCQDMSLEPLLVVWSGLPFGGGAAVTGTDLEPYIEEAVAALDFLMGDASTEGGILRTSLGYPDPFPVKYVEIGNEDFSEAGCANYPDRLIAFRSAILEKYPNMVIIASVDQADCLPSTLPDDLWLDPHRYLAPQGLVDGFNAWDNADRAHGIFVGEYAAMYNDDGTQLVRPHMMGSCAEAVYMIGMERNSDVVKMASYAPLLEHFGHTNWTPNLIGFNATAGSVTRSTSYFVQQMFASNRGSTIREVSSDVDFGPVYWVASVDDTDAYFVKLANFGEAEQDVTVNIEGKVSGELTVLSGGALQSNEPLNEVVTPSVSALSGDGVFSFSIPAYGVAIISA</sequence>
<protein>
    <submittedName>
        <fullName evidence="1">Uncharacterized protein</fullName>
    </submittedName>
</protein>
<accession>A0ACB5SKG8</accession>
<reference evidence="1" key="1">
    <citation type="submission" date="2024-09" db="EMBL/GenBank/DDBJ databases">
        <title>Draft Genome Sequences of Neofusicoccum parvum.</title>
        <authorList>
            <person name="Ashida A."/>
            <person name="Camagna M."/>
            <person name="Tanaka A."/>
            <person name="Takemoto D."/>
        </authorList>
    </citation>
    <scope>NUCLEOTIDE SEQUENCE</scope>
    <source>
        <strain evidence="1">PPO83</strain>
    </source>
</reference>
<organism evidence="1 2">
    <name type="scientific">Neofusicoccum parvum</name>
    <dbReference type="NCBI Taxonomy" id="310453"/>
    <lineage>
        <taxon>Eukaryota</taxon>
        <taxon>Fungi</taxon>
        <taxon>Dikarya</taxon>
        <taxon>Ascomycota</taxon>
        <taxon>Pezizomycotina</taxon>
        <taxon>Dothideomycetes</taxon>
        <taxon>Dothideomycetes incertae sedis</taxon>
        <taxon>Botryosphaeriales</taxon>
        <taxon>Botryosphaeriaceae</taxon>
        <taxon>Neofusicoccum</taxon>
    </lineage>
</organism>
<name>A0ACB5SKG8_9PEZI</name>
<dbReference type="EMBL" id="BSXG01000118">
    <property type="protein sequence ID" value="GME45336.1"/>
    <property type="molecule type" value="Genomic_DNA"/>
</dbReference>
<gene>
    <name evidence="1" type="primary">g10746</name>
    <name evidence="1" type="ORF">NpPPO83_00010746</name>
</gene>
<keyword evidence="2" id="KW-1185">Reference proteome</keyword>
<evidence type="ECO:0000313" key="2">
    <source>
        <dbReference type="Proteomes" id="UP001165186"/>
    </source>
</evidence>
<evidence type="ECO:0000313" key="1">
    <source>
        <dbReference type="EMBL" id="GME45336.1"/>
    </source>
</evidence>